<name>A0A1I7FM62_9BACT</name>
<sequence length="332" mass="37706">MGCSKLPSTSSKGKLNTIAFYNTENLFDTKNDPKTKDEAYLPDGARQWTQERYQAKLKKLATTIESIAGDEGPAIVGLGEVENEQVVRDLISTSPLKKYNYGIIHHDMPDEEGLDVALIYRPKAFKPTATESLKVDYKDRNFRSREILQVKGQLRGELVTIYVNHWPTPSRTRRGKEDDKYQRLAAATLRREIKKQQDIDPNAKIIVMGDFAAEPKSEVMQKVLKATGRPNPAYNEELFNTHYMSFVNGLGSYHSRGDFQMYDQIMVSKSLLNEQGGLQFVRGSAGIHDPVPTKYTLGKFRETPRSTYNGNLYLGGTSSHFPVYIQVRKERR</sequence>
<dbReference type="InterPro" id="IPR036691">
    <property type="entry name" value="Endo/exonu/phosph_ase_sf"/>
</dbReference>
<accession>A0A1I7FM62</accession>
<dbReference type="AlphaFoldDB" id="A0A1I7FM62"/>
<feature type="domain" description="Endonuclease/exonuclease/phosphatase" evidence="1">
    <location>
        <begin position="17"/>
        <end position="329"/>
    </location>
</feature>
<dbReference type="Gene3D" id="3.60.10.10">
    <property type="entry name" value="Endonuclease/exonuclease/phosphatase"/>
    <property type="match status" value="1"/>
</dbReference>
<dbReference type="GO" id="GO:0004527">
    <property type="term" value="F:exonuclease activity"/>
    <property type="evidence" value="ECO:0007669"/>
    <property type="project" value="UniProtKB-KW"/>
</dbReference>
<dbReference type="PANTHER" id="PTHR42834:SF1">
    <property type="entry name" value="ENDONUCLEASE_EXONUCLEASE_PHOSPHATASE FAMILY PROTEIN (AFU_ORTHOLOGUE AFUA_3G09210)"/>
    <property type="match status" value="1"/>
</dbReference>
<keyword evidence="2" id="KW-0255">Endonuclease</keyword>
<dbReference type="GO" id="GO:0004519">
    <property type="term" value="F:endonuclease activity"/>
    <property type="evidence" value="ECO:0007669"/>
    <property type="project" value="UniProtKB-KW"/>
</dbReference>
<evidence type="ECO:0000313" key="2">
    <source>
        <dbReference type="EMBL" id="SFU37261.1"/>
    </source>
</evidence>
<reference evidence="3" key="1">
    <citation type="submission" date="2016-10" db="EMBL/GenBank/DDBJ databases">
        <authorList>
            <person name="Varghese N."/>
        </authorList>
    </citation>
    <scope>NUCLEOTIDE SEQUENCE [LARGE SCALE GENOMIC DNA]</scope>
    <source>
        <strain evidence="3">DSM 18820</strain>
    </source>
</reference>
<keyword evidence="2" id="KW-0269">Exonuclease</keyword>
<protein>
    <submittedName>
        <fullName evidence="2">Endonuclease/Exonuclease/phosphatase family protein</fullName>
    </submittedName>
</protein>
<dbReference type="OrthoDB" id="9802724at2"/>
<keyword evidence="3" id="KW-1185">Reference proteome</keyword>
<dbReference type="Pfam" id="PF19580">
    <property type="entry name" value="Exo_endo_phos_3"/>
    <property type="match status" value="1"/>
</dbReference>
<dbReference type="PANTHER" id="PTHR42834">
    <property type="entry name" value="ENDONUCLEASE/EXONUCLEASE/PHOSPHATASE FAMILY PROTEIN (AFU_ORTHOLOGUE AFUA_3G09210)"/>
    <property type="match status" value="1"/>
</dbReference>
<gene>
    <name evidence="2" type="ORF">SAMN04487941_0314</name>
</gene>
<dbReference type="RefSeq" id="WP_068839301.1">
    <property type="nucleotide sequence ID" value="NZ_BMXC01000001.1"/>
</dbReference>
<organism evidence="2 3">
    <name type="scientific">Pontibacter akesuensis</name>
    <dbReference type="NCBI Taxonomy" id="388950"/>
    <lineage>
        <taxon>Bacteria</taxon>
        <taxon>Pseudomonadati</taxon>
        <taxon>Bacteroidota</taxon>
        <taxon>Cytophagia</taxon>
        <taxon>Cytophagales</taxon>
        <taxon>Hymenobacteraceae</taxon>
        <taxon>Pontibacter</taxon>
    </lineage>
</organism>
<dbReference type="SUPFAM" id="SSF56219">
    <property type="entry name" value="DNase I-like"/>
    <property type="match status" value="1"/>
</dbReference>
<proteinExistence type="predicted"/>
<dbReference type="InterPro" id="IPR005135">
    <property type="entry name" value="Endo/exonuclease/phosphatase"/>
</dbReference>
<keyword evidence="2" id="KW-0540">Nuclease</keyword>
<evidence type="ECO:0000313" key="3">
    <source>
        <dbReference type="Proteomes" id="UP000182491"/>
    </source>
</evidence>
<evidence type="ECO:0000259" key="1">
    <source>
        <dbReference type="Pfam" id="PF19580"/>
    </source>
</evidence>
<dbReference type="Proteomes" id="UP000182491">
    <property type="component" value="Unassembled WGS sequence"/>
</dbReference>
<keyword evidence="2" id="KW-0378">Hydrolase</keyword>
<dbReference type="STRING" id="388950.GCA_001611675_03450"/>
<dbReference type="EMBL" id="FPCA01000001">
    <property type="protein sequence ID" value="SFU37261.1"/>
    <property type="molecule type" value="Genomic_DNA"/>
</dbReference>